<dbReference type="OrthoDB" id="6445402at2"/>
<dbReference type="STRING" id="561184.SAMN05216376_1093"/>
<dbReference type="Proteomes" id="UP000030960">
    <property type="component" value="Unassembled WGS sequence"/>
</dbReference>
<organism evidence="1 2">
    <name type="scientific">Mameliella alba</name>
    <dbReference type="NCBI Taxonomy" id="561184"/>
    <lineage>
        <taxon>Bacteria</taxon>
        <taxon>Pseudomonadati</taxon>
        <taxon>Pseudomonadota</taxon>
        <taxon>Alphaproteobacteria</taxon>
        <taxon>Rhodobacterales</taxon>
        <taxon>Roseobacteraceae</taxon>
        <taxon>Mameliella</taxon>
    </lineage>
</organism>
<dbReference type="GeneID" id="66502180"/>
<keyword evidence="2" id="KW-1185">Reference proteome</keyword>
<comment type="caution">
    <text evidence="1">The sequence shown here is derived from an EMBL/GenBank/DDBJ whole genome shotgun (WGS) entry which is preliminary data.</text>
</comment>
<evidence type="ECO:0000313" key="2">
    <source>
        <dbReference type="Proteomes" id="UP000030960"/>
    </source>
</evidence>
<accession>A0A225PT71</accession>
<proteinExistence type="predicted"/>
<reference evidence="1 2" key="1">
    <citation type="submission" date="2014-10" db="EMBL/GenBank/DDBJ databases">
        <title>Genome sequence of Ponticoccus sp. strain UMTAT08 isolated from clonal culture of toxic dinoflagellate Alexandrium tamiyavanichii.</title>
        <authorList>
            <person name="Gan H.Y."/>
            <person name="Muhd D.-D."/>
            <person name="Mohd Noor M.E."/>
            <person name="Yeong Y.S."/>
            <person name="Usup G."/>
        </authorList>
    </citation>
    <scope>NUCLEOTIDE SEQUENCE [LARGE SCALE GENOMIC DNA]</scope>
    <source>
        <strain evidence="1 2">UMTAT08</strain>
    </source>
</reference>
<dbReference type="AlphaFoldDB" id="A0A0B3RWV6"/>
<accession>A0A225QT98</accession>
<protein>
    <submittedName>
        <fullName evidence="1">Uncharacterized protein</fullName>
    </submittedName>
</protein>
<dbReference type="RefSeq" id="WP_052244544.1">
    <property type="nucleotide sequence ID" value="NZ_AP022337.1"/>
</dbReference>
<dbReference type="Pfam" id="PF17660">
    <property type="entry name" value="BTRD1"/>
    <property type="match status" value="5"/>
</dbReference>
<accession>A0A0B3RWV6</accession>
<sequence>MKPNFINRLAGAGLAALVTLTVSGAAEAQQWVSRHGMTSAQYQSWFDTYKAQGYRLADIDAYSVGGKGYYAAIWSKSGGGAWVARHGLQAPAYQQTFDNLTAKGYAPAFIDAMSLGSGLFAGFWQKSGGAWVARHGLSGQKYQQEFNKWVGQGYRLVDVSGYSVNGQARYAAIWKKQGGSAWQARHGMSSASYQQTFDAMKAQGYRPVHVDGYTVNGKPYFAAIWDKGKGGWVARHNLTSSQYQAEFDKWVGQGYRLVDVSGYEAGGKARYAAIWHR</sequence>
<dbReference type="PATRIC" id="fig|1515334.3.peg.3077"/>
<dbReference type="InterPro" id="IPR049511">
    <property type="entry name" value="PGH-like_rpt"/>
</dbReference>
<gene>
    <name evidence="1" type="ORF">OA50_03057</name>
</gene>
<evidence type="ECO:0000313" key="1">
    <source>
        <dbReference type="EMBL" id="KHQ52582.1"/>
    </source>
</evidence>
<name>A0A0B3RWV6_9RHOB</name>
<dbReference type="EMBL" id="JSUQ01000011">
    <property type="protein sequence ID" value="KHQ52582.1"/>
    <property type="molecule type" value="Genomic_DNA"/>
</dbReference>